<proteinExistence type="predicted"/>
<keyword evidence="1" id="KW-1133">Transmembrane helix</keyword>
<evidence type="ECO:0000313" key="3">
    <source>
        <dbReference type="Proteomes" id="UP000269542"/>
    </source>
</evidence>
<reference evidence="2 3" key="1">
    <citation type="submission" date="2018-12" db="EMBL/GenBank/DDBJ databases">
        <authorList>
            <consortium name="Pathogen Informatics"/>
        </authorList>
    </citation>
    <scope>NUCLEOTIDE SEQUENCE [LARGE SCALE GENOMIC DNA]</scope>
    <source>
        <strain evidence="2 3">NCTC13354</strain>
    </source>
</reference>
<sequence length="35" mass="3784">MIDSLGNLFAGLGVFIGSLAALIKVLKPKKRKKKK</sequence>
<evidence type="ECO:0000313" key="2">
    <source>
        <dbReference type="EMBL" id="VEI13255.1"/>
    </source>
</evidence>
<dbReference type="AlphaFoldDB" id="A0A3S4WGA4"/>
<organism evidence="2 3">
    <name type="scientific">Trueperella bialowiezensis</name>
    <dbReference type="NCBI Taxonomy" id="312285"/>
    <lineage>
        <taxon>Bacteria</taxon>
        <taxon>Bacillati</taxon>
        <taxon>Actinomycetota</taxon>
        <taxon>Actinomycetes</taxon>
        <taxon>Actinomycetales</taxon>
        <taxon>Actinomycetaceae</taxon>
        <taxon>Trueperella</taxon>
    </lineage>
</organism>
<protein>
    <submittedName>
        <fullName evidence="2">Uncharacterized protein</fullName>
    </submittedName>
</protein>
<accession>A0A3S4WGA4</accession>
<evidence type="ECO:0000256" key="1">
    <source>
        <dbReference type="SAM" id="Phobius"/>
    </source>
</evidence>
<keyword evidence="1" id="KW-0812">Transmembrane</keyword>
<feature type="transmembrane region" description="Helical" evidence="1">
    <location>
        <begin position="6"/>
        <end position="26"/>
    </location>
</feature>
<dbReference type="Proteomes" id="UP000269542">
    <property type="component" value="Chromosome"/>
</dbReference>
<gene>
    <name evidence="2" type="ORF">NCTC13354_00966</name>
</gene>
<keyword evidence="1" id="KW-0472">Membrane</keyword>
<dbReference type="EMBL" id="LR134476">
    <property type="protein sequence ID" value="VEI13255.1"/>
    <property type="molecule type" value="Genomic_DNA"/>
</dbReference>
<name>A0A3S4WGA4_9ACTO</name>
<keyword evidence="3" id="KW-1185">Reference proteome</keyword>
<dbReference type="KEGG" id="tbw:NCTC13354_00966"/>